<evidence type="ECO:0000256" key="2">
    <source>
        <dbReference type="PROSITE-ProRule" id="PRU00335"/>
    </source>
</evidence>
<proteinExistence type="predicted"/>
<keyword evidence="5" id="KW-1185">Reference proteome</keyword>
<dbReference type="SUPFAM" id="SSF46689">
    <property type="entry name" value="Homeodomain-like"/>
    <property type="match status" value="1"/>
</dbReference>
<protein>
    <submittedName>
        <fullName evidence="4">TetR family transcriptional regulator</fullName>
    </submittedName>
</protein>
<evidence type="ECO:0000313" key="4">
    <source>
        <dbReference type="EMBL" id="PXW92968.1"/>
    </source>
</evidence>
<evidence type="ECO:0000256" key="1">
    <source>
        <dbReference type="ARBA" id="ARBA00023125"/>
    </source>
</evidence>
<reference evidence="4 5" key="1">
    <citation type="submission" date="2018-05" db="EMBL/GenBank/DDBJ databases">
        <title>Genomic Encyclopedia of Type Strains, Phase IV (KMG-IV): sequencing the most valuable type-strain genomes for metagenomic binning, comparative biology and taxonomic classification.</title>
        <authorList>
            <person name="Goeker M."/>
        </authorList>
    </citation>
    <scope>NUCLEOTIDE SEQUENCE [LARGE SCALE GENOMIC DNA]</scope>
    <source>
        <strain evidence="4 5">DSM 22440</strain>
    </source>
</reference>
<dbReference type="GO" id="GO:0003677">
    <property type="term" value="F:DNA binding"/>
    <property type="evidence" value="ECO:0007669"/>
    <property type="project" value="UniProtKB-UniRule"/>
</dbReference>
<dbReference type="RefSeq" id="WP_110250068.1">
    <property type="nucleotide sequence ID" value="NZ_QJJR01000001.1"/>
</dbReference>
<dbReference type="EMBL" id="QJJR01000001">
    <property type="protein sequence ID" value="PXW92968.1"/>
    <property type="molecule type" value="Genomic_DNA"/>
</dbReference>
<dbReference type="InterPro" id="IPR001647">
    <property type="entry name" value="HTH_TetR"/>
</dbReference>
<keyword evidence="1 2" id="KW-0238">DNA-binding</keyword>
<dbReference type="InterPro" id="IPR009057">
    <property type="entry name" value="Homeodomain-like_sf"/>
</dbReference>
<dbReference type="AlphaFoldDB" id="A0A2V3WJW9"/>
<dbReference type="Proteomes" id="UP000247922">
    <property type="component" value="Unassembled WGS sequence"/>
</dbReference>
<dbReference type="PROSITE" id="PS50977">
    <property type="entry name" value="HTH_TETR_2"/>
    <property type="match status" value="1"/>
</dbReference>
<evidence type="ECO:0000313" key="5">
    <source>
        <dbReference type="Proteomes" id="UP000247922"/>
    </source>
</evidence>
<sequence length="231" mass="27437">MNQSRKDIQRIRMWQYFIDAATEVIEEEGMENVTIRKVADLAGYTSSTAYNYFEDLSHMKFFAALRFIKPYTEDLPRYIEQGENTLEQWLYTWKCFLKHSFERPFIYQTIFLDDLGDASDEMLSRYYQIYPEDLISVPTELQGLLKEESFSKRSENFIFAAAEEGFIDQRDLASLAEITHMIWVGALTLYINKRKPWTKEEAIDYVYTHVHKTVMTFVKPAFKDKINIHHL</sequence>
<comment type="caution">
    <text evidence="4">The sequence shown here is derived from an EMBL/GenBank/DDBJ whole genome shotgun (WGS) entry which is preliminary data.</text>
</comment>
<feature type="domain" description="HTH tetR-type" evidence="3">
    <location>
        <begin position="11"/>
        <end position="71"/>
    </location>
</feature>
<organism evidence="4 5">
    <name type="scientific">Streptohalobacillus salinus</name>
    <dbReference type="NCBI Taxonomy" id="621096"/>
    <lineage>
        <taxon>Bacteria</taxon>
        <taxon>Bacillati</taxon>
        <taxon>Bacillota</taxon>
        <taxon>Bacilli</taxon>
        <taxon>Bacillales</taxon>
        <taxon>Bacillaceae</taxon>
        <taxon>Streptohalobacillus</taxon>
    </lineage>
</organism>
<dbReference type="OrthoDB" id="5366068at2"/>
<name>A0A2V3WJW9_9BACI</name>
<dbReference type="Pfam" id="PF00440">
    <property type="entry name" value="TetR_N"/>
    <property type="match status" value="1"/>
</dbReference>
<accession>A0A2V3WJW9</accession>
<evidence type="ECO:0000259" key="3">
    <source>
        <dbReference type="PROSITE" id="PS50977"/>
    </source>
</evidence>
<dbReference type="Gene3D" id="1.10.357.10">
    <property type="entry name" value="Tetracycline Repressor, domain 2"/>
    <property type="match status" value="1"/>
</dbReference>
<feature type="DNA-binding region" description="H-T-H motif" evidence="2">
    <location>
        <begin position="34"/>
        <end position="53"/>
    </location>
</feature>
<gene>
    <name evidence="4" type="ORF">DES38_10147</name>
</gene>